<keyword evidence="3" id="KW-1185">Reference proteome</keyword>
<dbReference type="EMBL" id="JBHSFI010000003">
    <property type="protein sequence ID" value="MFC4628318.1"/>
    <property type="molecule type" value="Genomic_DNA"/>
</dbReference>
<keyword evidence="2" id="KW-0489">Methyltransferase</keyword>
<evidence type="ECO:0000259" key="1">
    <source>
        <dbReference type="Pfam" id="PF08241"/>
    </source>
</evidence>
<organism evidence="2 3">
    <name type="scientific">Promicromonospora alba</name>
    <dbReference type="NCBI Taxonomy" id="1616110"/>
    <lineage>
        <taxon>Bacteria</taxon>
        <taxon>Bacillati</taxon>
        <taxon>Actinomycetota</taxon>
        <taxon>Actinomycetes</taxon>
        <taxon>Micrococcales</taxon>
        <taxon>Promicromonosporaceae</taxon>
        <taxon>Promicromonospora</taxon>
    </lineage>
</organism>
<dbReference type="InterPro" id="IPR029063">
    <property type="entry name" value="SAM-dependent_MTases_sf"/>
</dbReference>
<dbReference type="CDD" id="cd02440">
    <property type="entry name" value="AdoMet_MTases"/>
    <property type="match status" value="1"/>
</dbReference>
<dbReference type="GO" id="GO:0032259">
    <property type="term" value="P:methylation"/>
    <property type="evidence" value="ECO:0007669"/>
    <property type="project" value="UniProtKB-KW"/>
</dbReference>
<reference evidence="3" key="1">
    <citation type="journal article" date="2019" name="Int. J. Syst. Evol. Microbiol.">
        <title>The Global Catalogue of Microorganisms (GCM) 10K type strain sequencing project: providing services to taxonomists for standard genome sequencing and annotation.</title>
        <authorList>
            <consortium name="The Broad Institute Genomics Platform"/>
            <consortium name="The Broad Institute Genome Sequencing Center for Infectious Disease"/>
            <person name="Wu L."/>
            <person name="Ma J."/>
        </authorList>
    </citation>
    <scope>NUCLEOTIDE SEQUENCE [LARGE SCALE GENOMIC DNA]</scope>
    <source>
        <strain evidence="3">CCUG 42722</strain>
    </source>
</reference>
<dbReference type="Proteomes" id="UP001596011">
    <property type="component" value="Unassembled WGS sequence"/>
</dbReference>
<dbReference type="RefSeq" id="WP_377134292.1">
    <property type="nucleotide sequence ID" value="NZ_JBHSFI010000003.1"/>
</dbReference>
<feature type="domain" description="Methyltransferase type 11" evidence="1">
    <location>
        <begin position="58"/>
        <end position="150"/>
    </location>
</feature>
<evidence type="ECO:0000313" key="2">
    <source>
        <dbReference type="EMBL" id="MFC4628318.1"/>
    </source>
</evidence>
<dbReference type="InterPro" id="IPR013216">
    <property type="entry name" value="Methyltransf_11"/>
</dbReference>
<dbReference type="Gene3D" id="3.40.50.150">
    <property type="entry name" value="Vaccinia Virus protein VP39"/>
    <property type="match status" value="1"/>
</dbReference>
<keyword evidence="2" id="KW-0808">Transferase</keyword>
<dbReference type="EC" id="2.1.1.-" evidence="2"/>
<protein>
    <submittedName>
        <fullName evidence="2">Class I SAM-dependent methyltransferase</fullName>
        <ecNumber evidence="2">2.1.1.-</ecNumber>
    </submittedName>
</protein>
<comment type="caution">
    <text evidence="2">The sequence shown here is derived from an EMBL/GenBank/DDBJ whole genome shotgun (WGS) entry which is preliminary data.</text>
</comment>
<gene>
    <name evidence="2" type="ORF">ACFO6V_08730</name>
</gene>
<evidence type="ECO:0000313" key="3">
    <source>
        <dbReference type="Proteomes" id="UP001596011"/>
    </source>
</evidence>
<accession>A0ABV9HEC2</accession>
<dbReference type="SUPFAM" id="SSF53335">
    <property type="entry name" value="S-adenosyl-L-methionine-dependent methyltransferases"/>
    <property type="match status" value="1"/>
</dbReference>
<dbReference type="GO" id="GO:0008168">
    <property type="term" value="F:methyltransferase activity"/>
    <property type="evidence" value="ECO:0007669"/>
    <property type="project" value="UniProtKB-KW"/>
</dbReference>
<dbReference type="Pfam" id="PF08241">
    <property type="entry name" value="Methyltransf_11"/>
    <property type="match status" value="1"/>
</dbReference>
<name>A0ABV9HEC2_9MICO</name>
<proteinExistence type="predicted"/>
<sequence length="247" mass="27195">MDVTGDETRAAWAIASRKYEDEYAEHLERARTAELLPAEVDVLSEMVVGADVVHPMSGHGLDDVALARLGARSVHGLDYSDAAVSSAQRRADELGMPCRYTRTVMPASGLDDACADLVYTGKGALIWVADLSAFFAETHRLLRADGRFYVYEAHPLVPLWDWDPDAIRVRPDRGYFASSHVNDSYPGNGAVERQHTLSEIVMACLEAGFEIEHLAEHPDPFWRPGGMTAAAWDGRLPNAFSLLARRA</sequence>